<comment type="function">
    <text evidence="5">This is one of the proteins that binds to the 5S RNA in the ribosome where it forms part of the central protuberance.</text>
</comment>
<dbReference type="Pfam" id="PF14693">
    <property type="entry name" value="Ribosomal_TL5_C"/>
    <property type="match status" value="1"/>
</dbReference>
<evidence type="ECO:0000256" key="2">
    <source>
        <dbReference type="ARBA" id="ARBA00022884"/>
    </source>
</evidence>
<dbReference type="GO" id="GO:0008097">
    <property type="term" value="F:5S rRNA binding"/>
    <property type="evidence" value="ECO:0007669"/>
    <property type="project" value="InterPro"/>
</dbReference>
<dbReference type="NCBIfam" id="TIGR00731">
    <property type="entry name" value="bL25_bact_ctc"/>
    <property type="match status" value="1"/>
</dbReference>
<evidence type="ECO:0000256" key="4">
    <source>
        <dbReference type="ARBA" id="ARBA00023274"/>
    </source>
</evidence>
<dbReference type="KEGG" id="kpul:GXN76_00485"/>
<name>A0A7D3Y7S2_9BACL</name>
<comment type="similarity">
    <text evidence="5">Belongs to the bacterial ribosomal protein bL25 family. CTC subfamily.</text>
</comment>
<feature type="domain" description="Large ribosomal subunit protein bL25 L25" evidence="7">
    <location>
        <begin position="5"/>
        <end position="92"/>
    </location>
</feature>
<dbReference type="InterPro" id="IPR011035">
    <property type="entry name" value="Ribosomal_bL25/Gln-tRNA_synth"/>
</dbReference>
<dbReference type="HAMAP" id="MF_01334">
    <property type="entry name" value="Ribosomal_bL25_CTC"/>
    <property type="match status" value="1"/>
</dbReference>
<feature type="domain" description="Large ribosomal subunit protein bL25 beta" evidence="8">
    <location>
        <begin position="101"/>
        <end position="182"/>
    </location>
</feature>
<organism evidence="9 10">
    <name type="scientific">Kroppenstedtia pulmonis</name>
    <dbReference type="NCBI Taxonomy" id="1380685"/>
    <lineage>
        <taxon>Bacteria</taxon>
        <taxon>Bacillati</taxon>
        <taxon>Bacillota</taxon>
        <taxon>Bacilli</taxon>
        <taxon>Bacillales</taxon>
        <taxon>Thermoactinomycetaceae</taxon>
        <taxon>Kroppenstedtia</taxon>
    </lineage>
</organism>
<evidence type="ECO:0000313" key="9">
    <source>
        <dbReference type="EMBL" id="QKG83081.1"/>
    </source>
</evidence>
<dbReference type="GO" id="GO:0003735">
    <property type="term" value="F:structural constituent of ribosome"/>
    <property type="evidence" value="ECO:0007669"/>
    <property type="project" value="InterPro"/>
</dbReference>
<keyword evidence="3 5" id="KW-0689">Ribosomal protein</keyword>
<keyword evidence="1 5" id="KW-0699">rRNA-binding</keyword>
<dbReference type="InterPro" id="IPR020056">
    <property type="entry name" value="Rbsml_bL25/Gln-tRNA_synth_N"/>
</dbReference>
<dbReference type="PANTHER" id="PTHR33284">
    <property type="entry name" value="RIBOSOMAL PROTEIN L25/GLN-TRNA SYNTHETASE, ANTI-CODON-BINDING DOMAIN-CONTAINING PROTEIN"/>
    <property type="match status" value="1"/>
</dbReference>
<evidence type="ECO:0000256" key="3">
    <source>
        <dbReference type="ARBA" id="ARBA00022980"/>
    </source>
</evidence>
<accession>A0A7D3Y7S2</accession>
<dbReference type="AlphaFoldDB" id="A0A7D3Y7S2"/>
<evidence type="ECO:0000256" key="5">
    <source>
        <dbReference type="HAMAP-Rule" id="MF_01334"/>
    </source>
</evidence>
<dbReference type="PANTHER" id="PTHR33284:SF1">
    <property type="entry name" value="RIBOSOMAL PROTEIN L25_GLN-TRNA SYNTHETASE, ANTI-CODON-BINDING DOMAIN-CONTAINING PROTEIN"/>
    <property type="match status" value="1"/>
</dbReference>
<dbReference type="SUPFAM" id="SSF50715">
    <property type="entry name" value="Ribosomal protein L25-like"/>
    <property type="match status" value="1"/>
</dbReference>
<protein>
    <recommendedName>
        <fullName evidence="5">Large ribosomal subunit protein bL25</fullName>
    </recommendedName>
    <alternativeName>
        <fullName evidence="5">General stress protein CTC</fullName>
    </alternativeName>
</protein>
<evidence type="ECO:0000313" key="10">
    <source>
        <dbReference type="Proteomes" id="UP000503088"/>
    </source>
</evidence>
<evidence type="ECO:0000259" key="7">
    <source>
        <dbReference type="Pfam" id="PF01386"/>
    </source>
</evidence>
<gene>
    <name evidence="5" type="primary">rplY</name>
    <name evidence="5" type="synonym">ctc</name>
    <name evidence="9" type="ORF">GXN76_00485</name>
</gene>
<dbReference type="GO" id="GO:0022625">
    <property type="term" value="C:cytosolic large ribosomal subunit"/>
    <property type="evidence" value="ECO:0007669"/>
    <property type="project" value="TreeGrafter"/>
</dbReference>
<dbReference type="CDD" id="cd00495">
    <property type="entry name" value="Ribosomal_L25_TL5_CTC"/>
    <property type="match status" value="1"/>
</dbReference>
<dbReference type="InterPro" id="IPR020930">
    <property type="entry name" value="Ribosomal_uL5_bac-type"/>
</dbReference>
<dbReference type="InterPro" id="IPR020057">
    <property type="entry name" value="Ribosomal_bL25_b-dom"/>
</dbReference>
<proteinExistence type="inferred from homology"/>
<dbReference type="RefSeq" id="WP_173219140.1">
    <property type="nucleotide sequence ID" value="NZ_CP048104.1"/>
</dbReference>
<evidence type="ECO:0000256" key="6">
    <source>
        <dbReference type="SAM" id="MobiDB-lite"/>
    </source>
</evidence>
<evidence type="ECO:0000259" key="8">
    <source>
        <dbReference type="Pfam" id="PF14693"/>
    </source>
</evidence>
<keyword evidence="2 5" id="KW-0694">RNA-binding</keyword>
<dbReference type="Proteomes" id="UP000503088">
    <property type="component" value="Chromosome"/>
</dbReference>
<feature type="region of interest" description="Disordered" evidence="6">
    <location>
        <begin position="180"/>
        <end position="206"/>
    </location>
</feature>
<dbReference type="InterPro" id="IPR001021">
    <property type="entry name" value="Ribosomal_bL25_long"/>
</dbReference>
<comment type="subunit">
    <text evidence="5">Part of the 50S ribosomal subunit; part of the 5S rRNA/L5/L18/L25 subcomplex. Contacts the 5S rRNA. Binds to the 5S rRNA independently of L5 and L18.</text>
</comment>
<evidence type="ECO:0000256" key="1">
    <source>
        <dbReference type="ARBA" id="ARBA00022730"/>
    </source>
</evidence>
<dbReference type="InterPro" id="IPR029751">
    <property type="entry name" value="Ribosomal_L25_dom"/>
</dbReference>
<dbReference type="Pfam" id="PF01386">
    <property type="entry name" value="Ribosomal_L25p"/>
    <property type="match status" value="1"/>
</dbReference>
<dbReference type="GO" id="GO:0006412">
    <property type="term" value="P:translation"/>
    <property type="evidence" value="ECO:0007669"/>
    <property type="project" value="UniProtKB-UniRule"/>
</dbReference>
<keyword evidence="10" id="KW-1185">Reference proteome</keyword>
<dbReference type="Gene3D" id="2.40.240.10">
    <property type="entry name" value="Ribosomal Protein L25, Chain P"/>
    <property type="match status" value="1"/>
</dbReference>
<reference evidence="9 10" key="1">
    <citation type="submission" date="2020-01" db="EMBL/GenBank/DDBJ databases">
        <authorList>
            <person name="Gulvik C.A."/>
            <person name="Batra D.G."/>
        </authorList>
    </citation>
    <scope>NUCLEOTIDE SEQUENCE [LARGE SCALE GENOMIC DNA]</scope>
    <source>
        <strain evidence="9 10">W9323</strain>
    </source>
</reference>
<dbReference type="Gene3D" id="2.170.120.20">
    <property type="entry name" value="Ribosomal protein L25, beta domain"/>
    <property type="match status" value="1"/>
</dbReference>
<dbReference type="EMBL" id="CP048104">
    <property type="protein sequence ID" value="QKG83081.1"/>
    <property type="molecule type" value="Genomic_DNA"/>
</dbReference>
<dbReference type="InterPro" id="IPR037121">
    <property type="entry name" value="Ribosomal_bL25_C"/>
</dbReference>
<keyword evidence="4 5" id="KW-0687">Ribonucleoprotein</keyword>
<sequence>MSYQLSVERRESRPRSTLSELRRQGRVPGVVYGKGLDNELVHVNGPEFLRFLQQEGTSSVIELSFPDGKSRQVMIREIQQDRIKDRIVHVDFKEVKMNEPVDTAVPIELKGEAVGVKEGGILQQQLRTVDIRCLPDRIPDQLEVDISELGIGESIQTNQLNLPSGVKLLSEMEVIASVLPPQMEQEEQETTEPDKAVTEDTDEKDA</sequence>
<dbReference type="NCBIfam" id="NF004133">
    <property type="entry name" value="PRK05618.2-4"/>
    <property type="match status" value="1"/>
</dbReference>